<keyword evidence="3" id="KW-0560">Oxidoreductase</keyword>
<keyword evidence="5" id="KW-1185">Reference proteome</keyword>
<evidence type="ECO:0000256" key="2">
    <source>
        <dbReference type="ARBA" id="ARBA00022857"/>
    </source>
</evidence>
<dbReference type="PANTHER" id="PTHR43618:SF8">
    <property type="entry name" value="7ALPHA-HYDROXYSTEROID DEHYDROGENASE"/>
    <property type="match status" value="1"/>
</dbReference>
<feature type="non-terminal residue" evidence="4">
    <location>
        <position position="71"/>
    </location>
</feature>
<name>A0A1H0V0X5_9BACT</name>
<dbReference type="EMBL" id="FNJI01000039">
    <property type="protein sequence ID" value="SDP72209.1"/>
    <property type="molecule type" value="Genomic_DNA"/>
</dbReference>
<dbReference type="GO" id="GO:0016491">
    <property type="term" value="F:oxidoreductase activity"/>
    <property type="evidence" value="ECO:0007669"/>
    <property type="project" value="UniProtKB-KW"/>
</dbReference>
<evidence type="ECO:0000313" key="4">
    <source>
        <dbReference type="EMBL" id="SDP72209.1"/>
    </source>
</evidence>
<comment type="similarity">
    <text evidence="1">Belongs to the short-chain dehydrogenases/reductases (SDR) family.</text>
</comment>
<dbReference type="InterPro" id="IPR002347">
    <property type="entry name" value="SDR_fam"/>
</dbReference>
<dbReference type="PANTHER" id="PTHR43618">
    <property type="entry name" value="7-ALPHA-HYDROXYSTEROID DEHYDROGENASE"/>
    <property type="match status" value="1"/>
</dbReference>
<dbReference type="AlphaFoldDB" id="A0A1H0V0X5"/>
<dbReference type="Proteomes" id="UP000199073">
    <property type="component" value="Unassembled WGS sequence"/>
</dbReference>
<dbReference type="RefSeq" id="WP_143005560.1">
    <property type="nucleotide sequence ID" value="NZ_FNJI01000039.1"/>
</dbReference>
<evidence type="ECO:0000256" key="1">
    <source>
        <dbReference type="ARBA" id="ARBA00006484"/>
    </source>
</evidence>
<protein>
    <submittedName>
        <fullName evidence="4">Short chain dehydrogenase</fullName>
    </submittedName>
</protein>
<proteinExistence type="inferred from homology"/>
<evidence type="ECO:0000313" key="5">
    <source>
        <dbReference type="Proteomes" id="UP000199073"/>
    </source>
</evidence>
<dbReference type="InterPro" id="IPR052178">
    <property type="entry name" value="Sec_Metab_Biosynth_SDR"/>
</dbReference>
<dbReference type="STRING" id="91360.SAMN05660330_03819"/>
<organism evidence="4 5">
    <name type="scientific">Desulforhopalus singaporensis</name>
    <dbReference type="NCBI Taxonomy" id="91360"/>
    <lineage>
        <taxon>Bacteria</taxon>
        <taxon>Pseudomonadati</taxon>
        <taxon>Thermodesulfobacteriota</taxon>
        <taxon>Desulfobulbia</taxon>
        <taxon>Desulfobulbales</taxon>
        <taxon>Desulfocapsaceae</taxon>
        <taxon>Desulforhopalus</taxon>
    </lineage>
</organism>
<dbReference type="OrthoDB" id="9804774at2"/>
<dbReference type="InterPro" id="IPR036291">
    <property type="entry name" value="NAD(P)-bd_dom_sf"/>
</dbReference>
<gene>
    <name evidence="4" type="ORF">SAMN05660330_03819</name>
</gene>
<keyword evidence="2" id="KW-0521">NADP</keyword>
<dbReference type="Pfam" id="PF00106">
    <property type="entry name" value="adh_short"/>
    <property type="match status" value="1"/>
</dbReference>
<dbReference type="SUPFAM" id="SSF51735">
    <property type="entry name" value="NAD(P)-binding Rossmann-fold domains"/>
    <property type="match status" value="1"/>
</dbReference>
<reference evidence="4 5" key="1">
    <citation type="submission" date="2016-10" db="EMBL/GenBank/DDBJ databases">
        <authorList>
            <person name="de Groot N.N."/>
        </authorList>
    </citation>
    <scope>NUCLEOTIDE SEQUENCE [LARGE SCALE GENOMIC DNA]</scope>
    <source>
        <strain evidence="4 5">DSM 12130</strain>
    </source>
</reference>
<sequence length="71" mass="7357">MDNYLEKTFSIAGKVALVTGGARGIGYGIASALAGAGADLMLAARTESQLVTAQQQLVADSRRRVETMVAD</sequence>
<dbReference type="Gene3D" id="3.40.50.720">
    <property type="entry name" value="NAD(P)-binding Rossmann-like Domain"/>
    <property type="match status" value="1"/>
</dbReference>
<evidence type="ECO:0000256" key="3">
    <source>
        <dbReference type="ARBA" id="ARBA00023002"/>
    </source>
</evidence>
<accession>A0A1H0V0X5</accession>